<evidence type="ECO:0000313" key="1">
    <source>
        <dbReference type="EMBL" id="ETK88323.1"/>
    </source>
</evidence>
<evidence type="ECO:0000313" key="3">
    <source>
        <dbReference type="Proteomes" id="UP000053864"/>
    </source>
</evidence>
<feature type="non-terminal residue" evidence="1">
    <location>
        <position position="1"/>
    </location>
</feature>
<reference evidence="2 3" key="2">
    <citation type="submission" date="2013-11" db="EMBL/GenBank/DDBJ databases">
        <title>The Genome Sequence of Phytophthora parasitica CJ05E6.</title>
        <authorList>
            <consortium name="The Broad Institute Genomics Platform"/>
            <person name="Russ C."/>
            <person name="Tyler B."/>
            <person name="Panabieres F."/>
            <person name="Shan W."/>
            <person name="Tripathy S."/>
            <person name="Grunwald N."/>
            <person name="Machado M."/>
            <person name="Johnson C.S."/>
            <person name="Arredondo F."/>
            <person name="Hong C."/>
            <person name="Coffey M."/>
            <person name="Young S.K."/>
            <person name="Zeng Q."/>
            <person name="Gargeya S."/>
            <person name="Fitzgerald M."/>
            <person name="Abouelleil A."/>
            <person name="Alvarado L."/>
            <person name="Chapman S.B."/>
            <person name="Gainer-Dewar J."/>
            <person name="Goldberg J."/>
            <person name="Griggs A."/>
            <person name="Gujja S."/>
            <person name="Hansen M."/>
            <person name="Howarth C."/>
            <person name="Imamovic A."/>
            <person name="Ireland A."/>
            <person name="Larimer J."/>
            <person name="McCowan C."/>
            <person name="Murphy C."/>
            <person name="Pearson M."/>
            <person name="Poon T.W."/>
            <person name="Priest M."/>
            <person name="Roberts A."/>
            <person name="Saif S."/>
            <person name="Shea T."/>
            <person name="Sykes S."/>
            <person name="Wortman J."/>
            <person name="Nusbaum C."/>
            <person name="Birren B."/>
        </authorList>
    </citation>
    <scope>NUCLEOTIDE SEQUENCE [LARGE SCALE GENOMIC DNA]</scope>
    <source>
        <strain evidence="2 3">CJ05E6</strain>
    </source>
</reference>
<accession>W2GZ79</accession>
<proteinExistence type="predicted"/>
<protein>
    <submittedName>
        <fullName evidence="1">Uncharacterized protein</fullName>
    </submittedName>
</protein>
<organism evidence="1">
    <name type="scientific">Phytophthora nicotianae</name>
    <name type="common">Potato buckeye rot agent</name>
    <name type="synonym">Phytophthora parasitica</name>
    <dbReference type="NCBI Taxonomy" id="4792"/>
    <lineage>
        <taxon>Eukaryota</taxon>
        <taxon>Sar</taxon>
        <taxon>Stramenopiles</taxon>
        <taxon>Oomycota</taxon>
        <taxon>Peronosporomycetes</taxon>
        <taxon>Peronosporales</taxon>
        <taxon>Peronosporaceae</taxon>
        <taxon>Phytophthora</taxon>
    </lineage>
</organism>
<dbReference type="Proteomes" id="UP000053236">
    <property type="component" value="Unassembled WGS sequence"/>
</dbReference>
<reference evidence="1" key="1">
    <citation type="submission" date="2013-11" db="EMBL/GenBank/DDBJ databases">
        <title>The Genome Sequence of Phytophthora parasitica CJ02B3.</title>
        <authorList>
            <consortium name="The Broad Institute Genomics Platform"/>
            <person name="Russ C."/>
            <person name="Tyler B."/>
            <person name="Panabieres F."/>
            <person name="Shan W."/>
            <person name="Tripathy S."/>
            <person name="Grunwald N."/>
            <person name="Machado M."/>
            <person name="Johnson C.S."/>
            <person name="Arredondo F."/>
            <person name="Hong C."/>
            <person name="Coffey M."/>
            <person name="Young S.K."/>
            <person name="Zeng Q."/>
            <person name="Gargeya S."/>
            <person name="Fitzgerald M."/>
            <person name="Abouelleil A."/>
            <person name="Alvarado L."/>
            <person name="Chapman S.B."/>
            <person name="Gainer-Dewar J."/>
            <person name="Goldberg J."/>
            <person name="Griggs A."/>
            <person name="Gujja S."/>
            <person name="Hansen M."/>
            <person name="Howarth C."/>
            <person name="Imamovic A."/>
            <person name="Ireland A."/>
            <person name="Larimer J."/>
            <person name="McCowan C."/>
            <person name="Murphy C."/>
            <person name="Pearson M."/>
            <person name="Poon T.W."/>
            <person name="Priest M."/>
            <person name="Roberts A."/>
            <person name="Saif S."/>
            <person name="Shea T."/>
            <person name="Sykes S."/>
            <person name="Wortman J."/>
            <person name="Nusbaum C."/>
            <person name="Birren B."/>
        </authorList>
    </citation>
    <scope>NUCLEOTIDE SEQUENCE [LARGE SCALE GENOMIC DNA]</scope>
    <source>
        <strain evidence="1">CJ02B3</strain>
    </source>
</reference>
<gene>
    <name evidence="1" type="ORF">L915_07412</name>
    <name evidence="2" type="ORF">L916_07356</name>
</gene>
<dbReference type="EMBL" id="KI672556">
    <property type="protein sequence ID" value="ETL41724.1"/>
    <property type="molecule type" value="Genomic_DNA"/>
</dbReference>
<sequence length="30" mass="3334">IVKFTGHVHYAKGEFVGAQQWVEMTALSKA</sequence>
<evidence type="ECO:0000313" key="2">
    <source>
        <dbReference type="EMBL" id="ETL41724.1"/>
    </source>
</evidence>
<name>W2GZ79_PHYNI</name>
<dbReference type="AlphaFoldDB" id="W2GZ79"/>
<dbReference type="EMBL" id="KI685950">
    <property type="protein sequence ID" value="ETK88323.1"/>
    <property type="molecule type" value="Genomic_DNA"/>
</dbReference>
<dbReference type="Proteomes" id="UP000053864">
    <property type="component" value="Unassembled WGS sequence"/>
</dbReference>